<comment type="caution">
    <text evidence="3">The sequence shown here is derived from an EMBL/GenBank/DDBJ whole genome shotgun (WGS) entry which is preliminary data.</text>
</comment>
<evidence type="ECO:0000256" key="1">
    <source>
        <dbReference type="ARBA" id="ARBA00005472"/>
    </source>
</evidence>
<organism evidence="3 5">
    <name type="scientific">Didymodactylos carnosus</name>
    <dbReference type="NCBI Taxonomy" id="1234261"/>
    <lineage>
        <taxon>Eukaryota</taxon>
        <taxon>Metazoa</taxon>
        <taxon>Spiralia</taxon>
        <taxon>Gnathifera</taxon>
        <taxon>Rotifera</taxon>
        <taxon>Eurotatoria</taxon>
        <taxon>Bdelloidea</taxon>
        <taxon>Philodinida</taxon>
        <taxon>Philodinidae</taxon>
        <taxon>Didymodactylos</taxon>
    </lineage>
</organism>
<dbReference type="EMBL" id="CAJOBC010003867">
    <property type="protein sequence ID" value="CAF3804073.1"/>
    <property type="molecule type" value="Genomic_DNA"/>
</dbReference>
<evidence type="ECO:0000313" key="5">
    <source>
        <dbReference type="Proteomes" id="UP000663829"/>
    </source>
</evidence>
<sequence>MLADINGNEVIVDQNAIANLTKQPCKSILKSGKSIDEVNIFQHSHDRQRQYSTGMTRSESKSHKIPHFDEMNILATYHPAGKDYGHMKIEEPKTPFNKDIDEEMEVDQDAIDPAALANKLKDTSTSSSTSVHYHSSSVRRESSASSVDDEHETPEEREHRRNFEQKRKQHYNEFEIVRQRRKEIEAELKAIEQLEQNSPDSTGNTASHIKPTILSSHPPKESTSSSASHHMRTDDIDYHPPTAEEEGRS</sequence>
<evidence type="ECO:0008006" key="6">
    <source>
        <dbReference type="Google" id="ProtNLM"/>
    </source>
</evidence>
<dbReference type="PANTHER" id="PTHR12398">
    <property type="entry name" value="PROTEIN PHOSPHATASE INHIBITOR"/>
    <property type="match status" value="1"/>
</dbReference>
<dbReference type="Proteomes" id="UP000663829">
    <property type="component" value="Unassembled WGS sequence"/>
</dbReference>
<feature type="region of interest" description="Disordered" evidence="2">
    <location>
        <begin position="119"/>
        <end position="166"/>
    </location>
</feature>
<comment type="similarity">
    <text evidence="1">Belongs to the protein phosphatase inhibitor 2 family.</text>
</comment>
<gene>
    <name evidence="3" type="ORF">GPM918_LOCUS15393</name>
    <name evidence="4" type="ORF">SRO942_LOCUS15393</name>
</gene>
<dbReference type="GO" id="GO:0004864">
    <property type="term" value="F:protein phosphatase inhibitor activity"/>
    <property type="evidence" value="ECO:0007669"/>
    <property type="project" value="InterPro"/>
</dbReference>
<feature type="region of interest" description="Disordered" evidence="2">
    <location>
        <begin position="191"/>
        <end position="249"/>
    </location>
</feature>
<dbReference type="Gene3D" id="6.10.250.1050">
    <property type="match status" value="2"/>
</dbReference>
<keyword evidence="5" id="KW-1185">Reference proteome</keyword>
<dbReference type="Pfam" id="PF04979">
    <property type="entry name" value="IPP-2"/>
    <property type="match status" value="1"/>
</dbReference>
<dbReference type="AlphaFoldDB" id="A0A814J571"/>
<dbReference type="Proteomes" id="UP000681722">
    <property type="component" value="Unassembled WGS sequence"/>
</dbReference>
<protein>
    <recommendedName>
        <fullName evidence="6">Protein phosphatase inhibitor 2</fullName>
    </recommendedName>
</protein>
<feature type="compositionally biased region" description="Basic and acidic residues" evidence="2">
    <location>
        <begin position="154"/>
        <end position="166"/>
    </location>
</feature>
<feature type="compositionally biased region" description="Low complexity" evidence="2">
    <location>
        <begin position="215"/>
        <end position="228"/>
    </location>
</feature>
<evidence type="ECO:0000313" key="3">
    <source>
        <dbReference type="EMBL" id="CAF1033341.1"/>
    </source>
</evidence>
<feature type="compositionally biased region" description="Polar residues" evidence="2">
    <location>
        <begin position="194"/>
        <end position="207"/>
    </location>
</feature>
<accession>A0A814J571</accession>
<dbReference type="GO" id="GO:0009966">
    <property type="term" value="P:regulation of signal transduction"/>
    <property type="evidence" value="ECO:0007669"/>
    <property type="project" value="InterPro"/>
</dbReference>
<dbReference type="OrthoDB" id="551302at2759"/>
<reference evidence="3" key="1">
    <citation type="submission" date="2021-02" db="EMBL/GenBank/DDBJ databases">
        <authorList>
            <person name="Nowell W R."/>
        </authorList>
    </citation>
    <scope>NUCLEOTIDE SEQUENCE</scope>
</reference>
<proteinExistence type="inferred from homology"/>
<evidence type="ECO:0000313" key="4">
    <source>
        <dbReference type="EMBL" id="CAF3804073.1"/>
    </source>
</evidence>
<dbReference type="EMBL" id="CAJNOQ010003867">
    <property type="protein sequence ID" value="CAF1033341.1"/>
    <property type="molecule type" value="Genomic_DNA"/>
</dbReference>
<feature type="compositionally biased region" description="Low complexity" evidence="2">
    <location>
        <begin position="124"/>
        <end position="136"/>
    </location>
</feature>
<dbReference type="PANTHER" id="PTHR12398:SF20">
    <property type="entry name" value="PROTEIN PHOSPHATASE 1 REGULATORY INHIBITOR SUBUNIT 2"/>
    <property type="match status" value="1"/>
</dbReference>
<dbReference type="InterPro" id="IPR007062">
    <property type="entry name" value="PPI-2"/>
</dbReference>
<name>A0A814J571_9BILA</name>
<evidence type="ECO:0000256" key="2">
    <source>
        <dbReference type="SAM" id="MobiDB-lite"/>
    </source>
</evidence>